<sequence>MVVIADMKDSPSIGRDKADEEDITVVSCDSDDETEQPEKEKPKNSEKPQLPRFSVTNILSPFNNLDMKDSPSIGRDKADEEDITVVSCDSDDETEQPEKEKPKNSEKPQLPRFSVTNILSPLNNLGEDQILIFC</sequence>
<feature type="compositionally biased region" description="Basic and acidic residues" evidence="1">
    <location>
        <begin position="66"/>
        <end position="78"/>
    </location>
</feature>
<feature type="compositionally biased region" description="Acidic residues" evidence="1">
    <location>
        <begin position="79"/>
        <end position="95"/>
    </location>
</feature>
<feature type="region of interest" description="Disordered" evidence="1">
    <location>
        <begin position="1"/>
        <end position="112"/>
    </location>
</feature>
<protein>
    <submittedName>
        <fullName evidence="2">Uncharacterized protein</fullName>
    </submittedName>
</protein>
<feature type="compositionally biased region" description="Basic and acidic residues" evidence="1">
    <location>
        <begin position="96"/>
        <end position="106"/>
    </location>
</feature>
<gene>
    <name evidence="2" type="ORF">SVUK_LOCUS13229</name>
</gene>
<evidence type="ECO:0000313" key="2">
    <source>
        <dbReference type="EMBL" id="VDM78231.1"/>
    </source>
</evidence>
<dbReference type="EMBL" id="UYYB01101361">
    <property type="protein sequence ID" value="VDM78231.1"/>
    <property type="molecule type" value="Genomic_DNA"/>
</dbReference>
<dbReference type="AlphaFoldDB" id="A0A3P7IZ96"/>
<evidence type="ECO:0000256" key="1">
    <source>
        <dbReference type="SAM" id="MobiDB-lite"/>
    </source>
</evidence>
<name>A0A3P7IZ96_STRVU</name>
<feature type="compositionally biased region" description="Basic and acidic residues" evidence="1">
    <location>
        <begin position="36"/>
        <end position="46"/>
    </location>
</feature>
<feature type="compositionally biased region" description="Acidic residues" evidence="1">
    <location>
        <begin position="19"/>
        <end position="35"/>
    </location>
</feature>
<proteinExistence type="predicted"/>
<organism evidence="2 3">
    <name type="scientific">Strongylus vulgaris</name>
    <name type="common">Blood worm</name>
    <dbReference type="NCBI Taxonomy" id="40348"/>
    <lineage>
        <taxon>Eukaryota</taxon>
        <taxon>Metazoa</taxon>
        <taxon>Ecdysozoa</taxon>
        <taxon>Nematoda</taxon>
        <taxon>Chromadorea</taxon>
        <taxon>Rhabditida</taxon>
        <taxon>Rhabditina</taxon>
        <taxon>Rhabditomorpha</taxon>
        <taxon>Strongyloidea</taxon>
        <taxon>Strongylidae</taxon>
        <taxon>Strongylus</taxon>
    </lineage>
</organism>
<evidence type="ECO:0000313" key="3">
    <source>
        <dbReference type="Proteomes" id="UP000270094"/>
    </source>
</evidence>
<keyword evidence="3" id="KW-1185">Reference proteome</keyword>
<dbReference type="Proteomes" id="UP000270094">
    <property type="component" value="Unassembled WGS sequence"/>
</dbReference>
<accession>A0A3P7IZ96</accession>
<dbReference type="OrthoDB" id="3137333at2759"/>
<feature type="compositionally biased region" description="Basic and acidic residues" evidence="1">
    <location>
        <begin position="1"/>
        <end position="18"/>
    </location>
</feature>
<reference evidence="2 3" key="1">
    <citation type="submission" date="2018-11" db="EMBL/GenBank/DDBJ databases">
        <authorList>
            <consortium name="Pathogen Informatics"/>
        </authorList>
    </citation>
    <scope>NUCLEOTIDE SEQUENCE [LARGE SCALE GENOMIC DNA]</scope>
</reference>
<feature type="compositionally biased region" description="Polar residues" evidence="1">
    <location>
        <begin position="54"/>
        <end position="63"/>
    </location>
</feature>